<accession>A0A4S8MU14</accession>
<organism evidence="1 2">
    <name type="scientific">Dendrothele bispora (strain CBS 962.96)</name>
    <dbReference type="NCBI Taxonomy" id="1314807"/>
    <lineage>
        <taxon>Eukaryota</taxon>
        <taxon>Fungi</taxon>
        <taxon>Dikarya</taxon>
        <taxon>Basidiomycota</taxon>
        <taxon>Agaricomycotina</taxon>
        <taxon>Agaricomycetes</taxon>
        <taxon>Agaricomycetidae</taxon>
        <taxon>Agaricales</taxon>
        <taxon>Agaricales incertae sedis</taxon>
        <taxon>Dendrothele</taxon>
    </lineage>
</organism>
<dbReference type="EMBL" id="ML179046">
    <property type="protein sequence ID" value="THV05884.1"/>
    <property type="molecule type" value="Genomic_DNA"/>
</dbReference>
<evidence type="ECO:0000313" key="1">
    <source>
        <dbReference type="EMBL" id="THV05884.1"/>
    </source>
</evidence>
<reference evidence="1 2" key="1">
    <citation type="journal article" date="2019" name="Nat. Ecol. Evol.">
        <title>Megaphylogeny resolves global patterns of mushroom evolution.</title>
        <authorList>
            <person name="Varga T."/>
            <person name="Krizsan K."/>
            <person name="Foldi C."/>
            <person name="Dima B."/>
            <person name="Sanchez-Garcia M."/>
            <person name="Sanchez-Ramirez S."/>
            <person name="Szollosi G.J."/>
            <person name="Szarkandi J.G."/>
            <person name="Papp V."/>
            <person name="Albert L."/>
            <person name="Andreopoulos W."/>
            <person name="Angelini C."/>
            <person name="Antonin V."/>
            <person name="Barry K.W."/>
            <person name="Bougher N.L."/>
            <person name="Buchanan P."/>
            <person name="Buyck B."/>
            <person name="Bense V."/>
            <person name="Catcheside P."/>
            <person name="Chovatia M."/>
            <person name="Cooper J."/>
            <person name="Damon W."/>
            <person name="Desjardin D."/>
            <person name="Finy P."/>
            <person name="Geml J."/>
            <person name="Haridas S."/>
            <person name="Hughes K."/>
            <person name="Justo A."/>
            <person name="Karasinski D."/>
            <person name="Kautmanova I."/>
            <person name="Kiss B."/>
            <person name="Kocsube S."/>
            <person name="Kotiranta H."/>
            <person name="LaButti K.M."/>
            <person name="Lechner B.E."/>
            <person name="Liimatainen K."/>
            <person name="Lipzen A."/>
            <person name="Lukacs Z."/>
            <person name="Mihaltcheva S."/>
            <person name="Morgado L.N."/>
            <person name="Niskanen T."/>
            <person name="Noordeloos M.E."/>
            <person name="Ohm R.A."/>
            <person name="Ortiz-Santana B."/>
            <person name="Ovrebo C."/>
            <person name="Racz N."/>
            <person name="Riley R."/>
            <person name="Savchenko A."/>
            <person name="Shiryaev A."/>
            <person name="Soop K."/>
            <person name="Spirin V."/>
            <person name="Szebenyi C."/>
            <person name="Tomsovsky M."/>
            <person name="Tulloss R.E."/>
            <person name="Uehling J."/>
            <person name="Grigoriev I.V."/>
            <person name="Vagvolgyi C."/>
            <person name="Papp T."/>
            <person name="Martin F.M."/>
            <person name="Miettinen O."/>
            <person name="Hibbett D.S."/>
            <person name="Nagy L.G."/>
        </authorList>
    </citation>
    <scope>NUCLEOTIDE SEQUENCE [LARGE SCALE GENOMIC DNA]</scope>
    <source>
        <strain evidence="1 2">CBS 962.96</strain>
    </source>
</reference>
<dbReference type="AlphaFoldDB" id="A0A4S8MU14"/>
<proteinExistence type="predicted"/>
<protein>
    <submittedName>
        <fullName evidence="1">Uncharacterized protein</fullName>
    </submittedName>
</protein>
<evidence type="ECO:0000313" key="2">
    <source>
        <dbReference type="Proteomes" id="UP000297245"/>
    </source>
</evidence>
<dbReference type="Proteomes" id="UP000297245">
    <property type="component" value="Unassembled WGS sequence"/>
</dbReference>
<keyword evidence="2" id="KW-1185">Reference proteome</keyword>
<gene>
    <name evidence="1" type="ORF">K435DRAFT_789900</name>
</gene>
<name>A0A4S8MU14_DENBC</name>
<sequence>MAPIQKRDIISFTLDNKREITVTWSQNLSSKSEPYYAIPAKNTSSGADQQSPSCLKNSQLILYSFTSDIADVNFFLQKNWFDNELNKFATVNDQSLISDLKSI</sequence>
<dbReference type="OrthoDB" id="3334523at2759"/>